<dbReference type="InterPro" id="IPR002048">
    <property type="entry name" value="EF_hand_dom"/>
</dbReference>
<evidence type="ECO:0000256" key="1">
    <source>
        <dbReference type="SAM" id="MobiDB-lite"/>
    </source>
</evidence>
<evidence type="ECO:0000256" key="2">
    <source>
        <dbReference type="SAM" id="SignalP"/>
    </source>
</evidence>
<reference evidence="4" key="1">
    <citation type="submission" date="2020-02" db="EMBL/GenBank/DDBJ databases">
        <authorList>
            <person name="Meier V. D."/>
        </authorList>
    </citation>
    <scope>NUCLEOTIDE SEQUENCE</scope>
    <source>
        <strain evidence="4">AVDCRST_MAG71</strain>
    </source>
</reference>
<feature type="compositionally biased region" description="Basic and acidic residues" evidence="1">
    <location>
        <begin position="174"/>
        <end position="192"/>
    </location>
</feature>
<accession>A0A6J4KYI3</accession>
<feature type="chain" id="PRO_5026670651" description="EF-hand domain-containing protein" evidence="2">
    <location>
        <begin position="24"/>
        <end position="240"/>
    </location>
</feature>
<feature type="compositionally biased region" description="Basic and acidic residues" evidence="1">
    <location>
        <begin position="218"/>
        <end position="232"/>
    </location>
</feature>
<feature type="signal peptide" evidence="2">
    <location>
        <begin position="1"/>
        <end position="23"/>
    </location>
</feature>
<name>A0A6J4KYI3_9GAMM</name>
<dbReference type="PROSITE" id="PS00018">
    <property type="entry name" value="EF_HAND_1"/>
    <property type="match status" value="1"/>
</dbReference>
<feature type="region of interest" description="Disordered" evidence="1">
    <location>
        <begin position="22"/>
        <end position="151"/>
    </location>
</feature>
<dbReference type="SUPFAM" id="SSF47473">
    <property type="entry name" value="EF-hand"/>
    <property type="match status" value="1"/>
</dbReference>
<dbReference type="PROSITE" id="PS50222">
    <property type="entry name" value="EF_HAND_2"/>
    <property type="match status" value="1"/>
</dbReference>
<organism evidence="4">
    <name type="scientific">uncultured Lysobacter sp</name>
    <dbReference type="NCBI Taxonomy" id="271060"/>
    <lineage>
        <taxon>Bacteria</taxon>
        <taxon>Pseudomonadati</taxon>
        <taxon>Pseudomonadota</taxon>
        <taxon>Gammaproteobacteria</taxon>
        <taxon>Lysobacterales</taxon>
        <taxon>Lysobacteraceae</taxon>
        <taxon>Lysobacter</taxon>
        <taxon>environmental samples</taxon>
    </lineage>
</organism>
<dbReference type="AlphaFoldDB" id="A0A6J4KYI3"/>
<dbReference type="GO" id="GO:0005509">
    <property type="term" value="F:calcium ion binding"/>
    <property type="evidence" value="ECO:0007669"/>
    <property type="project" value="InterPro"/>
</dbReference>
<dbReference type="InterPro" id="IPR011992">
    <property type="entry name" value="EF-hand-dom_pair"/>
</dbReference>
<evidence type="ECO:0000313" key="4">
    <source>
        <dbReference type="EMBL" id="CAA9317765.1"/>
    </source>
</evidence>
<dbReference type="Gene3D" id="1.10.238.10">
    <property type="entry name" value="EF-hand"/>
    <property type="match status" value="1"/>
</dbReference>
<gene>
    <name evidence="4" type="ORF">AVDCRST_MAG71-1114</name>
</gene>
<dbReference type="InterPro" id="IPR018247">
    <property type="entry name" value="EF_Hand_1_Ca_BS"/>
</dbReference>
<sequence>MKRTASLLALAVAAALAAPVAIAQSASTSQSTGTSQATGTTQSRASGQSTGASQSTQQTGATQSTGSTGVMSQERTGDTTQSSRGVGAGQTMNESSPPPANEVEEEAMKPTRRTPPAQSQGTEQAAEHSAIAQRGVWTQLDTNGDGRISAAEGGVNADFKAGFEMMDADHDGFVSDAEYRAHGRTTHPENRGDATQQDPTTQGSTPTPAYEKSGTVRSDQKHSGQPIKSEKPKRTRGGKG</sequence>
<feature type="compositionally biased region" description="Polar residues" evidence="1">
    <location>
        <begin position="193"/>
        <end position="207"/>
    </location>
</feature>
<dbReference type="Pfam" id="PF13202">
    <property type="entry name" value="EF-hand_5"/>
    <property type="match status" value="2"/>
</dbReference>
<feature type="domain" description="EF-hand" evidence="3">
    <location>
        <begin position="154"/>
        <end position="189"/>
    </location>
</feature>
<feature type="region of interest" description="Disordered" evidence="1">
    <location>
        <begin position="174"/>
        <end position="240"/>
    </location>
</feature>
<proteinExistence type="predicted"/>
<feature type="compositionally biased region" description="Polar residues" evidence="1">
    <location>
        <begin position="70"/>
        <end position="95"/>
    </location>
</feature>
<dbReference type="EMBL" id="CADCUA010000292">
    <property type="protein sequence ID" value="CAA9317765.1"/>
    <property type="molecule type" value="Genomic_DNA"/>
</dbReference>
<feature type="compositionally biased region" description="Low complexity" evidence="1">
    <location>
        <begin position="22"/>
        <end position="69"/>
    </location>
</feature>
<protein>
    <recommendedName>
        <fullName evidence="3">EF-hand domain-containing protein</fullName>
    </recommendedName>
</protein>
<evidence type="ECO:0000259" key="3">
    <source>
        <dbReference type="PROSITE" id="PS50222"/>
    </source>
</evidence>
<keyword evidence="2" id="KW-0732">Signal</keyword>